<sequence>MDLLCNAYATVSDDDVDEKKNSDQPPAKRMRPENHSSFQLIKPSMQPLPRIYSLDVQKEAPVAGRYISKRERLMMGSSAASELKPPPTAVITSSVVGSLSDSNLQSGILSSLRSRASGSKHHDRTPERLSVALNGHTKAVNAIHWSPTH</sequence>
<dbReference type="InterPro" id="IPR053053">
    <property type="entry name" value="WD_repeat_protein"/>
</dbReference>
<reference evidence="2" key="1">
    <citation type="submission" date="2022-03" db="EMBL/GenBank/DDBJ databases">
        <title>A functionally conserved STORR gene fusion in Papaver species that diverged 16.8 million years ago.</title>
        <authorList>
            <person name="Catania T."/>
        </authorList>
    </citation>
    <scope>NUCLEOTIDE SEQUENCE</scope>
    <source>
        <strain evidence="2">S-191538</strain>
    </source>
</reference>
<dbReference type="PANTHER" id="PTHR44566:SF1">
    <property type="entry name" value="WD REPEAT-CONTAINING PROTEIN 25"/>
    <property type="match status" value="1"/>
</dbReference>
<name>A0AA41W2Q9_PAPNU</name>
<proteinExistence type="predicted"/>
<dbReference type="PANTHER" id="PTHR44566">
    <property type="entry name" value="TRANSDUCIN/WD40 REPEAT-LIKE SUPERFAMILY PROTEIN"/>
    <property type="match status" value="1"/>
</dbReference>
<organism evidence="2 3">
    <name type="scientific">Papaver nudicaule</name>
    <name type="common">Iceland poppy</name>
    <dbReference type="NCBI Taxonomy" id="74823"/>
    <lineage>
        <taxon>Eukaryota</taxon>
        <taxon>Viridiplantae</taxon>
        <taxon>Streptophyta</taxon>
        <taxon>Embryophyta</taxon>
        <taxon>Tracheophyta</taxon>
        <taxon>Spermatophyta</taxon>
        <taxon>Magnoliopsida</taxon>
        <taxon>Ranunculales</taxon>
        <taxon>Papaveraceae</taxon>
        <taxon>Papaveroideae</taxon>
        <taxon>Papaver</taxon>
    </lineage>
</organism>
<feature type="region of interest" description="Disordered" evidence="1">
    <location>
        <begin position="9"/>
        <end position="38"/>
    </location>
</feature>
<evidence type="ECO:0000256" key="1">
    <source>
        <dbReference type="SAM" id="MobiDB-lite"/>
    </source>
</evidence>
<dbReference type="Proteomes" id="UP001177140">
    <property type="component" value="Unassembled WGS sequence"/>
</dbReference>
<feature type="non-terminal residue" evidence="2">
    <location>
        <position position="1"/>
    </location>
</feature>
<accession>A0AA41W2Q9</accession>
<dbReference type="AlphaFoldDB" id="A0AA41W2Q9"/>
<comment type="caution">
    <text evidence="2">The sequence shown here is derived from an EMBL/GenBank/DDBJ whole genome shotgun (WGS) entry which is preliminary data.</text>
</comment>
<protein>
    <submittedName>
        <fullName evidence="2">Uncharacterized protein</fullName>
    </submittedName>
</protein>
<evidence type="ECO:0000313" key="2">
    <source>
        <dbReference type="EMBL" id="MCL7051784.1"/>
    </source>
</evidence>
<gene>
    <name evidence="2" type="ORF">MKW94_011259</name>
</gene>
<keyword evidence="3" id="KW-1185">Reference proteome</keyword>
<dbReference type="EMBL" id="JAJJMA010342435">
    <property type="protein sequence ID" value="MCL7051784.1"/>
    <property type="molecule type" value="Genomic_DNA"/>
</dbReference>
<evidence type="ECO:0000313" key="3">
    <source>
        <dbReference type="Proteomes" id="UP001177140"/>
    </source>
</evidence>